<protein>
    <recommendedName>
        <fullName evidence="5">RRM domain-containing protein</fullName>
    </recommendedName>
</protein>
<feature type="domain" description="RRM" evidence="5">
    <location>
        <begin position="98"/>
        <end position="175"/>
    </location>
</feature>
<gene>
    <name evidence="6" type="ORF">PGLA2088_LOCUS1934</name>
</gene>
<evidence type="ECO:0000256" key="1">
    <source>
        <dbReference type="ARBA" id="ARBA00022737"/>
    </source>
</evidence>
<feature type="non-terminal residue" evidence="6">
    <location>
        <position position="1"/>
    </location>
</feature>
<feature type="compositionally biased region" description="Basic and acidic residues" evidence="4">
    <location>
        <begin position="248"/>
        <end position="260"/>
    </location>
</feature>
<dbReference type="EMBL" id="CAJNNW010001517">
    <property type="protein sequence ID" value="CAE8638995.1"/>
    <property type="molecule type" value="Genomic_DNA"/>
</dbReference>
<dbReference type="CDD" id="cd12379">
    <property type="entry name" value="RRM2_I_PABPs"/>
    <property type="match status" value="1"/>
</dbReference>
<dbReference type="FunFam" id="3.30.70.330:FF:000234">
    <property type="entry name" value="Polyadenylate-binding protein 5"/>
    <property type="match status" value="1"/>
</dbReference>
<accession>A0A813HLS7</accession>
<sequence>MAASGVPQFASLYVGDLHPDVTEAMLYEIFNSVGPVGSIRVCRDTVTRKSLGYGYVNFHSVGDAERALDTLNYSSIKGRACRIMWSQRDPSLRKSGVGNIFVKNLDPNIDNKALYDTFSLFGNILSCKVACEPGGKSRGYGFVHYETEEAAKQAIERVNGMQIGEKTVEVTAFLKRDSRDSADSSNFTNIYAKNLPKDFNDDKLTEMFGSFGAITSSRVNEDAKGRKFAFVNYETSDQAKAAVEALHKKDLRTSEDKEKDDKEEEEGPDGPSHLLYVARALTKAERAAEFSKNKQEDPSKPAGVNLYVKNLDETIDDAALRALFEAFGTISSVSAVKDSGDKCKGFGFVAFSSPDE</sequence>
<comment type="caution">
    <text evidence="6">The sequence shown here is derived from an EMBL/GenBank/DDBJ whole genome shotgun (WGS) entry which is preliminary data.</text>
</comment>
<dbReference type="InterPro" id="IPR006515">
    <property type="entry name" value="PABP_1234"/>
</dbReference>
<dbReference type="InterPro" id="IPR012677">
    <property type="entry name" value="Nucleotide-bd_a/b_plait_sf"/>
</dbReference>
<dbReference type="FunFam" id="3.30.70.330:FF:000003">
    <property type="entry name" value="Polyadenylate-binding protein"/>
    <property type="match status" value="1"/>
</dbReference>
<proteinExistence type="predicted"/>
<dbReference type="NCBIfam" id="TIGR01628">
    <property type="entry name" value="PABP-1234"/>
    <property type="match status" value="1"/>
</dbReference>
<dbReference type="InterPro" id="IPR000504">
    <property type="entry name" value="RRM_dom"/>
</dbReference>
<evidence type="ECO:0000256" key="4">
    <source>
        <dbReference type="SAM" id="MobiDB-lite"/>
    </source>
</evidence>
<feature type="domain" description="RRM" evidence="5">
    <location>
        <begin position="10"/>
        <end position="88"/>
    </location>
</feature>
<dbReference type="InterPro" id="IPR035979">
    <property type="entry name" value="RBD_domain_sf"/>
</dbReference>
<dbReference type="PANTHER" id="PTHR24012">
    <property type="entry name" value="RNA BINDING PROTEIN"/>
    <property type="match status" value="1"/>
</dbReference>
<feature type="domain" description="RRM" evidence="5">
    <location>
        <begin position="188"/>
        <end position="258"/>
    </location>
</feature>
<dbReference type="PROSITE" id="PS50102">
    <property type="entry name" value="RRM"/>
    <property type="match status" value="4"/>
</dbReference>
<dbReference type="Pfam" id="PF00076">
    <property type="entry name" value="RRM_1"/>
    <property type="match status" value="4"/>
</dbReference>
<dbReference type="AlphaFoldDB" id="A0A813HLS7"/>
<keyword evidence="2 3" id="KW-0694">RNA-binding</keyword>
<evidence type="ECO:0000256" key="3">
    <source>
        <dbReference type="PROSITE-ProRule" id="PRU00176"/>
    </source>
</evidence>
<dbReference type="SUPFAM" id="SSF54928">
    <property type="entry name" value="RNA-binding domain, RBD"/>
    <property type="match status" value="2"/>
</dbReference>
<evidence type="ECO:0000313" key="6">
    <source>
        <dbReference type="EMBL" id="CAE8638995.1"/>
    </source>
</evidence>
<dbReference type="Gene3D" id="3.30.70.330">
    <property type="match status" value="4"/>
</dbReference>
<dbReference type="Proteomes" id="UP000626109">
    <property type="component" value="Unassembled WGS sequence"/>
</dbReference>
<evidence type="ECO:0000313" key="7">
    <source>
        <dbReference type="Proteomes" id="UP000626109"/>
    </source>
</evidence>
<reference evidence="6" key="1">
    <citation type="submission" date="2021-02" db="EMBL/GenBank/DDBJ databases">
        <authorList>
            <person name="Dougan E. K."/>
            <person name="Rhodes N."/>
            <person name="Thang M."/>
            <person name="Chan C."/>
        </authorList>
    </citation>
    <scope>NUCLEOTIDE SEQUENCE</scope>
</reference>
<dbReference type="InterPro" id="IPR045305">
    <property type="entry name" value="RRM2_I_PABPs"/>
</dbReference>
<name>A0A813HLS7_POLGL</name>
<dbReference type="GO" id="GO:0003723">
    <property type="term" value="F:RNA binding"/>
    <property type="evidence" value="ECO:0007669"/>
    <property type="project" value="UniProtKB-UniRule"/>
</dbReference>
<evidence type="ECO:0000259" key="5">
    <source>
        <dbReference type="PROSITE" id="PS50102"/>
    </source>
</evidence>
<feature type="region of interest" description="Disordered" evidence="4">
    <location>
        <begin position="248"/>
        <end position="272"/>
    </location>
</feature>
<dbReference type="SMART" id="SM00360">
    <property type="entry name" value="RRM"/>
    <property type="match status" value="4"/>
</dbReference>
<feature type="domain" description="RRM" evidence="5">
    <location>
        <begin position="304"/>
        <end position="356"/>
    </location>
</feature>
<evidence type="ECO:0000256" key="2">
    <source>
        <dbReference type="ARBA" id="ARBA00022884"/>
    </source>
</evidence>
<keyword evidence="1" id="KW-0677">Repeat</keyword>
<dbReference type="CDD" id="cd12378">
    <property type="entry name" value="RRM1_I_PABPs"/>
    <property type="match status" value="1"/>
</dbReference>
<organism evidence="6 7">
    <name type="scientific">Polarella glacialis</name>
    <name type="common">Dinoflagellate</name>
    <dbReference type="NCBI Taxonomy" id="89957"/>
    <lineage>
        <taxon>Eukaryota</taxon>
        <taxon>Sar</taxon>
        <taxon>Alveolata</taxon>
        <taxon>Dinophyceae</taxon>
        <taxon>Suessiales</taxon>
        <taxon>Suessiaceae</taxon>
        <taxon>Polarella</taxon>
    </lineage>
</organism>
<dbReference type="InterPro" id="IPR034364">
    <property type="entry name" value="PABP_RRM1"/>
</dbReference>